<dbReference type="GO" id="GO:0004197">
    <property type="term" value="F:cysteine-type endopeptidase activity"/>
    <property type="evidence" value="ECO:0007669"/>
    <property type="project" value="InterPro"/>
</dbReference>
<dbReference type="GO" id="GO:0005737">
    <property type="term" value="C:cytoplasm"/>
    <property type="evidence" value="ECO:0007669"/>
    <property type="project" value="TreeGrafter"/>
</dbReference>
<dbReference type="PANTHER" id="PTHR48104">
    <property type="entry name" value="METACASPASE-4"/>
    <property type="match status" value="1"/>
</dbReference>
<dbReference type="Proteomes" id="UP000591131">
    <property type="component" value="Unassembled WGS sequence"/>
</dbReference>
<feature type="domain" description="Peptidase C14 caspase" evidence="2">
    <location>
        <begin position="22"/>
        <end position="338"/>
    </location>
</feature>
<feature type="non-terminal residue" evidence="3">
    <location>
        <position position="1"/>
    </location>
</feature>
<evidence type="ECO:0000259" key="2">
    <source>
        <dbReference type="Pfam" id="PF00656"/>
    </source>
</evidence>
<dbReference type="OrthoDB" id="3223806at2759"/>
<sequence length="356" mass="39181">MTARCAAIQSDNTSSCDRRGPRKRALCVGCDYPFSEAPLRGACNDALLAAHVLRSLLGFPADDICVLVDKQDGPTGHAPPYTEISRLPTRAVMLKALRWLVSGAEPDDVLFFSFSGYGCQIDDLDGYEGEGFSSAILPADYMCENECGDMRVIPTEDIRSVLLSVPPGVKVFLLMDCDHTTDIVDATGCTSAIHDERCWVEGGSAQMEARPRHRIPSVVEVDLAALRRGPENRESVGFMRRPTSTAFCLSASDHAQTALEMLLPTDPQLPFSPIGVISGQISLQRSIHGVVTWSWWRALQELLQRRGHHPTVSQVHEHVNEIIAMVRRDRHPRCDQVCVLTAALPQSNPSETRYCA</sequence>
<keyword evidence="4" id="KW-1185">Reference proteome</keyword>
<protein>
    <recommendedName>
        <fullName evidence="2">Peptidase C14 caspase domain-containing protein</fullName>
    </recommendedName>
</protein>
<dbReference type="GO" id="GO:0006508">
    <property type="term" value="P:proteolysis"/>
    <property type="evidence" value="ECO:0007669"/>
    <property type="project" value="InterPro"/>
</dbReference>
<evidence type="ECO:0000256" key="1">
    <source>
        <dbReference type="ARBA" id="ARBA00009005"/>
    </source>
</evidence>
<dbReference type="InterPro" id="IPR011600">
    <property type="entry name" value="Pept_C14_caspase"/>
</dbReference>
<comment type="caution">
    <text evidence="3">The sequence shown here is derived from an EMBL/GenBank/DDBJ whole genome shotgun (WGS) entry which is preliminary data.</text>
</comment>
<gene>
    <name evidence="3" type="ORF">FOL47_011182</name>
</gene>
<dbReference type="InterPro" id="IPR050452">
    <property type="entry name" value="Metacaspase"/>
</dbReference>
<evidence type="ECO:0000313" key="3">
    <source>
        <dbReference type="EMBL" id="KAF4652260.1"/>
    </source>
</evidence>
<dbReference type="Gene3D" id="3.40.50.12660">
    <property type="match status" value="1"/>
</dbReference>
<dbReference type="Pfam" id="PF00656">
    <property type="entry name" value="Peptidase_C14"/>
    <property type="match status" value="1"/>
</dbReference>
<dbReference type="AlphaFoldDB" id="A0A7J6KYP4"/>
<proteinExistence type="inferred from homology"/>
<organism evidence="3 4">
    <name type="scientific">Perkinsus chesapeaki</name>
    <name type="common">Clam parasite</name>
    <name type="synonym">Perkinsus andrewsi</name>
    <dbReference type="NCBI Taxonomy" id="330153"/>
    <lineage>
        <taxon>Eukaryota</taxon>
        <taxon>Sar</taxon>
        <taxon>Alveolata</taxon>
        <taxon>Perkinsozoa</taxon>
        <taxon>Perkinsea</taxon>
        <taxon>Perkinsida</taxon>
        <taxon>Perkinsidae</taxon>
        <taxon>Perkinsus</taxon>
    </lineage>
</organism>
<dbReference type="PANTHER" id="PTHR48104:SF30">
    <property type="entry name" value="METACASPASE-1"/>
    <property type="match status" value="1"/>
</dbReference>
<reference evidence="3 4" key="1">
    <citation type="submission" date="2020-04" db="EMBL/GenBank/DDBJ databases">
        <title>Perkinsus chesapeaki whole genome sequence.</title>
        <authorList>
            <person name="Bogema D.R."/>
        </authorList>
    </citation>
    <scope>NUCLEOTIDE SEQUENCE [LARGE SCALE GENOMIC DNA]</scope>
    <source>
        <strain evidence="3">ATCC PRA-425</strain>
    </source>
</reference>
<evidence type="ECO:0000313" key="4">
    <source>
        <dbReference type="Proteomes" id="UP000591131"/>
    </source>
</evidence>
<dbReference type="EMBL" id="JAAPAO010000944">
    <property type="protein sequence ID" value="KAF4652260.1"/>
    <property type="molecule type" value="Genomic_DNA"/>
</dbReference>
<name>A0A7J6KYP4_PERCH</name>
<comment type="similarity">
    <text evidence="1">Belongs to the peptidase C14B family.</text>
</comment>
<accession>A0A7J6KYP4</accession>